<keyword evidence="4 10" id="KW-0863">Zinc-finger</keyword>
<dbReference type="InterPro" id="IPR011333">
    <property type="entry name" value="SKP1/BTB/POZ_sf"/>
</dbReference>
<keyword evidence="7" id="KW-0804">Transcription</keyword>
<feature type="region of interest" description="Disordered" evidence="11">
    <location>
        <begin position="420"/>
        <end position="440"/>
    </location>
</feature>
<keyword evidence="6" id="KW-0805">Transcription regulation</keyword>
<keyword evidence="2" id="KW-0479">Metal-binding</keyword>
<evidence type="ECO:0000256" key="3">
    <source>
        <dbReference type="ARBA" id="ARBA00022737"/>
    </source>
</evidence>
<dbReference type="PANTHER" id="PTHR46105:SF14">
    <property type="entry name" value="ZINC FINGER AND BTB DOMAIN-CONTAINING PROTEIN 22"/>
    <property type="match status" value="1"/>
</dbReference>
<evidence type="ECO:0000256" key="8">
    <source>
        <dbReference type="ARBA" id="ARBA00023242"/>
    </source>
</evidence>
<dbReference type="GO" id="GO:0000978">
    <property type="term" value="F:RNA polymerase II cis-regulatory region sequence-specific DNA binding"/>
    <property type="evidence" value="ECO:0007669"/>
    <property type="project" value="TreeGrafter"/>
</dbReference>
<comment type="subcellular location">
    <subcellularLocation>
        <location evidence="1">Nucleus</location>
    </subcellularLocation>
</comment>
<evidence type="ECO:0000256" key="5">
    <source>
        <dbReference type="ARBA" id="ARBA00022833"/>
    </source>
</evidence>
<feature type="compositionally biased region" description="Basic and acidic residues" evidence="11">
    <location>
        <begin position="171"/>
        <end position="191"/>
    </location>
</feature>
<evidence type="ECO:0000256" key="10">
    <source>
        <dbReference type="PROSITE-ProRule" id="PRU00042"/>
    </source>
</evidence>
<feature type="compositionally biased region" description="Pro residues" evidence="11">
    <location>
        <begin position="275"/>
        <end position="284"/>
    </location>
</feature>
<evidence type="ECO:0000313" key="15">
    <source>
        <dbReference type="Proteomes" id="UP000694383"/>
    </source>
</evidence>
<feature type="region of interest" description="Disordered" evidence="11">
    <location>
        <begin position="476"/>
        <end position="550"/>
    </location>
</feature>
<evidence type="ECO:0000259" key="12">
    <source>
        <dbReference type="PROSITE" id="PS50097"/>
    </source>
</evidence>
<dbReference type="PROSITE" id="PS00028">
    <property type="entry name" value="ZINC_FINGER_C2H2_1"/>
    <property type="match status" value="2"/>
</dbReference>
<feature type="domain" description="BTB" evidence="12">
    <location>
        <begin position="35"/>
        <end position="98"/>
    </location>
</feature>
<organism evidence="14 15">
    <name type="scientific">Oryzias sinensis</name>
    <name type="common">Chinese medaka</name>
    <dbReference type="NCBI Taxonomy" id="183150"/>
    <lineage>
        <taxon>Eukaryota</taxon>
        <taxon>Metazoa</taxon>
        <taxon>Chordata</taxon>
        <taxon>Craniata</taxon>
        <taxon>Vertebrata</taxon>
        <taxon>Euteleostomi</taxon>
        <taxon>Actinopterygii</taxon>
        <taxon>Neopterygii</taxon>
        <taxon>Teleostei</taxon>
        <taxon>Neoteleostei</taxon>
        <taxon>Acanthomorphata</taxon>
        <taxon>Ovalentaria</taxon>
        <taxon>Atherinomorphae</taxon>
        <taxon>Beloniformes</taxon>
        <taxon>Adrianichthyidae</taxon>
        <taxon>Oryziinae</taxon>
        <taxon>Oryzias</taxon>
    </lineage>
</organism>
<evidence type="ECO:0000256" key="9">
    <source>
        <dbReference type="ARBA" id="ARBA00038474"/>
    </source>
</evidence>
<reference evidence="14" key="2">
    <citation type="submission" date="2025-09" db="UniProtKB">
        <authorList>
            <consortium name="Ensembl"/>
        </authorList>
    </citation>
    <scope>IDENTIFICATION</scope>
</reference>
<name>A0A8C7YC10_9TELE</name>
<feature type="compositionally biased region" description="Polar residues" evidence="11">
    <location>
        <begin position="498"/>
        <end position="508"/>
    </location>
</feature>
<dbReference type="GeneTree" id="ENSGT00940000159356"/>
<dbReference type="SMART" id="SM00355">
    <property type="entry name" value="ZnF_C2H2"/>
    <property type="match status" value="3"/>
</dbReference>
<evidence type="ECO:0000259" key="13">
    <source>
        <dbReference type="PROSITE" id="PS50157"/>
    </source>
</evidence>
<dbReference type="AlphaFoldDB" id="A0A8C7YC10"/>
<evidence type="ECO:0000256" key="4">
    <source>
        <dbReference type="ARBA" id="ARBA00022771"/>
    </source>
</evidence>
<dbReference type="PROSITE" id="PS50097">
    <property type="entry name" value="BTB"/>
    <property type="match status" value="1"/>
</dbReference>
<comment type="similarity">
    <text evidence="9">Belongs to the sal C2H2-type zinc-finger protein family.</text>
</comment>
<evidence type="ECO:0000256" key="7">
    <source>
        <dbReference type="ARBA" id="ARBA00023163"/>
    </source>
</evidence>
<feature type="region of interest" description="Disordered" evidence="11">
    <location>
        <begin position="245"/>
        <end position="293"/>
    </location>
</feature>
<protein>
    <submittedName>
        <fullName evidence="14">Spalt-like transcription factor 3b</fullName>
    </submittedName>
</protein>
<dbReference type="GO" id="GO:0008270">
    <property type="term" value="F:zinc ion binding"/>
    <property type="evidence" value="ECO:0007669"/>
    <property type="project" value="UniProtKB-KW"/>
</dbReference>
<dbReference type="InterPro" id="IPR013087">
    <property type="entry name" value="Znf_C2H2_type"/>
</dbReference>
<dbReference type="GO" id="GO:0005634">
    <property type="term" value="C:nucleus"/>
    <property type="evidence" value="ECO:0007669"/>
    <property type="project" value="UniProtKB-SubCell"/>
</dbReference>
<feature type="domain" description="C2H2-type" evidence="13">
    <location>
        <begin position="359"/>
        <end position="386"/>
    </location>
</feature>
<feature type="region of interest" description="Disordered" evidence="11">
    <location>
        <begin position="125"/>
        <end position="205"/>
    </location>
</feature>
<evidence type="ECO:0000256" key="6">
    <source>
        <dbReference type="ARBA" id="ARBA00023015"/>
    </source>
</evidence>
<keyword evidence="3" id="KW-0677">Repeat</keyword>
<dbReference type="InterPro" id="IPR036236">
    <property type="entry name" value="Znf_C2H2_sf"/>
</dbReference>
<feature type="domain" description="C2H2-type" evidence="13">
    <location>
        <begin position="391"/>
        <end position="413"/>
    </location>
</feature>
<dbReference type="PROSITE" id="PS50157">
    <property type="entry name" value="ZINC_FINGER_C2H2_2"/>
    <property type="match status" value="3"/>
</dbReference>
<keyword evidence="15" id="KW-1185">Reference proteome</keyword>
<proteinExistence type="inferred from homology"/>
<dbReference type="FunFam" id="3.30.160.60:FF:000145">
    <property type="entry name" value="Zinc finger protein 574"/>
    <property type="match status" value="1"/>
</dbReference>
<dbReference type="Ensembl" id="ENSOSIT00000025631.1">
    <property type="protein sequence ID" value="ENSOSIP00000024275.1"/>
    <property type="gene ID" value="ENSOSIG00000012762.1"/>
</dbReference>
<dbReference type="Gene3D" id="3.30.710.10">
    <property type="entry name" value="Potassium Channel Kv1.1, Chain A"/>
    <property type="match status" value="1"/>
</dbReference>
<dbReference type="SUPFAM" id="SSF57667">
    <property type="entry name" value="beta-beta-alpha zinc fingers"/>
    <property type="match status" value="1"/>
</dbReference>
<dbReference type="FunFam" id="3.30.160.60:FF:000025">
    <property type="entry name" value="Spalt-like transcription factor 1"/>
    <property type="match status" value="1"/>
</dbReference>
<dbReference type="InterPro" id="IPR050457">
    <property type="entry name" value="ZnFinger_BTB_dom_contain"/>
</dbReference>
<evidence type="ECO:0000313" key="14">
    <source>
        <dbReference type="Ensembl" id="ENSOSIP00000024275.1"/>
    </source>
</evidence>
<accession>A0A8C7YC10</accession>
<keyword evidence="5" id="KW-0862">Zinc</keyword>
<feature type="compositionally biased region" description="Low complexity" evidence="11">
    <location>
        <begin position="257"/>
        <end position="274"/>
    </location>
</feature>
<dbReference type="Gene3D" id="3.30.160.60">
    <property type="entry name" value="Classic Zinc Finger"/>
    <property type="match status" value="3"/>
</dbReference>
<evidence type="ECO:0000256" key="2">
    <source>
        <dbReference type="ARBA" id="ARBA00022723"/>
    </source>
</evidence>
<evidence type="ECO:0000256" key="1">
    <source>
        <dbReference type="ARBA" id="ARBA00004123"/>
    </source>
</evidence>
<dbReference type="SUPFAM" id="SSF54695">
    <property type="entry name" value="POZ domain"/>
    <property type="match status" value="1"/>
</dbReference>
<dbReference type="InterPro" id="IPR000210">
    <property type="entry name" value="BTB/POZ_dom"/>
</dbReference>
<feature type="domain" description="C2H2-type" evidence="13">
    <location>
        <begin position="330"/>
        <end position="358"/>
    </location>
</feature>
<dbReference type="Pfam" id="PF00096">
    <property type="entry name" value="zf-C2H2"/>
    <property type="match status" value="2"/>
</dbReference>
<sequence>MDSAGCDSTVQVCFPGARAAVLDNLNRQREEGQLCDLSIQVQGQVFRAHRCVLAASSPYFHDQVGALMGKQCTYVILDPVAFESVLTSAYTGQLSIVHDDIVHYVTVASFLQMWHIVDKCTEMLKGPRPSGDGGSAAQPASRQQSPSSTESLYVEREGRVIQGGGQLTTERLPEKAGEESQNGRKSERTETEADEGVGEDGEARKEALSHCGKTCTGVIFLDTPTHAYNDITHRALLPVSPDFSSKATWPSGGEGQSGSVTPTSSQQQSTSSAGFPPPPSPPTPSSSSSMSLASPTYSGKVHFCHCGKAYTLKSMRDRHVKMQHLNLRPFGCPVCSKSFKMKHHLTKMHYRTHTGERPFRCRVCGRAFTTRGNLKTHVDVHRENPPAQVQHSCPICQQKFSNAVVLQQHIRVHVVGHIPDPTTGDGSHEGGGLSCSKLTDDNLMANNNVKEERIDEDMRLTGGLKDNSLMNTAAAFSEEKVENSSEISTHLPDPSPPGSASSFQSDSQGFMVAEDEPDPQELSVKRERPESPAYVSAAAQGPRGEPSVREGAPYCVAFQLTQDKGEAEERLSSW</sequence>
<dbReference type="Pfam" id="PF00651">
    <property type="entry name" value="BTB"/>
    <property type="match status" value="1"/>
</dbReference>
<dbReference type="SMART" id="SM00225">
    <property type="entry name" value="BTB"/>
    <property type="match status" value="1"/>
</dbReference>
<evidence type="ECO:0000256" key="11">
    <source>
        <dbReference type="SAM" id="MobiDB-lite"/>
    </source>
</evidence>
<dbReference type="GO" id="GO:0000981">
    <property type="term" value="F:DNA-binding transcription factor activity, RNA polymerase II-specific"/>
    <property type="evidence" value="ECO:0007669"/>
    <property type="project" value="TreeGrafter"/>
</dbReference>
<reference evidence="14" key="1">
    <citation type="submission" date="2025-08" db="UniProtKB">
        <authorList>
            <consortium name="Ensembl"/>
        </authorList>
    </citation>
    <scope>IDENTIFICATION</scope>
</reference>
<feature type="compositionally biased region" description="Low complexity" evidence="11">
    <location>
        <begin position="135"/>
        <end position="148"/>
    </location>
</feature>
<dbReference type="Proteomes" id="UP000694383">
    <property type="component" value="Unplaced"/>
</dbReference>
<keyword evidence="8" id="KW-0539">Nucleus</keyword>
<dbReference type="PANTHER" id="PTHR46105">
    <property type="entry name" value="AGAP004733-PA"/>
    <property type="match status" value="1"/>
</dbReference>